<dbReference type="PANTHER" id="PTHR42901:SF1">
    <property type="entry name" value="ALCOHOL DEHYDROGENASE"/>
    <property type="match status" value="1"/>
</dbReference>
<dbReference type="PROSITE" id="PS00061">
    <property type="entry name" value="ADH_SHORT"/>
    <property type="match status" value="1"/>
</dbReference>
<keyword evidence="5" id="KW-1185">Reference proteome</keyword>
<sequence length="245" mass="26304">MENYRTALVTGASSGIGRAIALELASKGLKVLAVGRDRNALDDLATKANIVPLACDLSKLDSLYAVIDGEEIDVLVNNAGLLTRSANLVELTPQDIDAMIEINVRSVLQLTRHVLKAMVSRRRGHIFFTGSTAGFTPFPGSAVYGATKAAVSMFASALRCELLGLPIRITELVPGRVETNLYRTALGEEAAQKKLYDDYEAVKPEHVARLVLTALELPDYVDVTRMEILPTGQVVGGGQIAALTR</sequence>
<dbReference type="RefSeq" id="WP_285872538.1">
    <property type="nucleotide sequence ID" value="NZ_JARFYM010000038.1"/>
</dbReference>
<evidence type="ECO:0000256" key="2">
    <source>
        <dbReference type="ARBA" id="ARBA00023002"/>
    </source>
</evidence>
<dbReference type="Gene3D" id="3.40.50.720">
    <property type="entry name" value="NAD(P)-binding Rossmann-like Domain"/>
    <property type="match status" value="1"/>
</dbReference>
<comment type="caution">
    <text evidence="4">The sequence shown here is derived from an EMBL/GenBank/DDBJ whole genome shotgun (WGS) entry which is preliminary data.</text>
</comment>
<dbReference type="EMBL" id="JARFYM010000038">
    <property type="protein sequence ID" value="MDL2403119.1"/>
    <property type="molecule type" value="Genomic_DNA"/>
</dbReference>
<dbReference type="SUPFAM" id="SSF51735">
    <property type="entry name" value="NAD(P)-binding Rossmann-fold domains"/>
    <property type="match status" value="1"/>
</dbReference>
<dbReference type="InterPro" id="IPR036291">
    <property type="entry name" value="NAD(P)-bd_dom_sf"/>
</dbReference>
<dbReference type="Proteomes" id="UP001172645">
    <property type="component" value="Unassembled WGS sequence"/>
</dbReference>
<dbReference type="InterPro" id="IPR020904">
    <property type="entry name" value="Sc_DH/Rdtase_CS"/>
</dbReference>
<dbReference type="InterPro" id="IPR002347">
    <property type="entry name" value="SDR_fam"/>
</dbReference>
<comment type="similarity">
    <text evidence="1 3">Belongs to the short-chain dehydrogenases/reductases (SDR) family.</text>
</comment>
<organism evidence="4 5">
    <name type="scientific">Rhizobium mayense</name>
    <dbReference type="NCBI Taxonomy" id="1312184"/>
    <lineage>
        <taxon>Bacteria</taxon>
        <taxon>Pseudomonadati</taxon>
        <taxon>Pseudomonadota</taxon>
        <taxon>Alphaproteobacteria</taxon>
        <taxon>Hyphomicrobiales</taxon>
        <taxon>Rhizobiaceae</taxon>
        <taxon>Rhizobium/Agrobacterium group</taxon>
        <taxon>Rhizobium</taxon>
    </lineage>
</organism>
<evidence type="ECO:0000256" key="3">
    <source>
        <dbReference type="RuleBase" id="RU000363"/>
    </source>
</evidence>
<accession>A0ABT7K3C9</accession>
<evidence type="ECO:0000313" key="4">
    <source>
        <dbReference type="EMBL" id="MDL2403119.1"/>
    </source>
</evidence>
<dbReference type="EC" id="1.-.-.-" evidence="4"/>
<protein>
    <submittedName>
        <fullName evidence="4">SDR family oxidoreductase</fullName>
        <ecNumber evidence="4">1.-.-.-</ecNumber>
    </submittedName>
</protein>
<gene>
    <name evidence="4" type="ORF">PY649_29945</name>
</gene>
<dbReference type="PANTHER" id="PTHR42901">
    <property type="entry name" value="ALCOHOL DEHYDROGENASE"/>
    <property type="match status" value="1"/>
</dbReference>
<dbReference type="GO" id="GO:0016491">
    <property type="term" value="F:oxidoreductase activity"/>
    <property type="evidence" value="ECO:0007669"/>
    <property type="project" value="UniProtKB-KW"/>
</dbReference>
<evidence type="ECO:0000313" key="5">
    <source>
        <dbReference type="Proteomes" id="UP001172645"/>
    </source>
</evidence>
<dbReference type="PRINTS" id="PR00081">
    <property type="entry name" value="GDHRDH"/>
</dbReference>
<dbReference type="PRINTS" id="PR00080">
    <property type="entry name" value="SDRFAMILY"/>
</dbReference>
<dbReference type="PIRSF" id="PIRSF000126">
    <property type="entry name" value="11-beta-HSD1"/>
    <property type="match status" value="1"/>
</dbReference>
<evidence type="ECO:0000256" key="1">
    <source>
        <dbReference type="ARBA" id="ARBA00006484"/>
    </source>
</evidence>
<reference evidence="4" key="1">
    <citation type="submission" date="2023-06" db="EMBL/GenBank/DDBJ databases">
        <title>Phylogenetic Diversity of Rhizobium strains.</title>
        <authorList>
            <person name="Moura F.T."/>
            <person name="Helene L.C.F."/>
            <person name="Hungria M."/>
        </authorList>
    </citation>
    <scope>NUCLEOTIDE SEQUENCE</scope>
    <source>
        <strain evidence="4">CCGE526</strain>
    </source>
</reference>
<name>A0ABT7K3C9_9HYPH</name>
<proteinExistence type="inferred from homology"/>
<dbReference type="Pfam" id="PF00106">
    <property type="entry name" value="adh_short"/>
    <property type="match status" value="1"/>
</dbReference>
<keyword evidence="2 4" id="KW-0560">Oxidoreductase</keyword>